<name>A0ABY4X3T3_9SPHN</name>
<dbReference type="Proteomes" id="UP001056937">
    <property type="component" value="Chromosome 1"/>
</dbReference>
<dbReference type="EMBL" id="CP084930">
    <property type="protein sequence ID" value="USI71562.1"/>
    <property type="molecule type" value="Genomic_DNA"/>
</dbReference>
<gene>
    <name evidence="1" type="ORF">LHA26_09440</name>
</gene>
<reference evidence="1" key="1">
    <citation type="journal article" date="2022" name="Toxins">
        <title>Genomic Analysis of Sphingopyxis sp. USTB-05 for Biodegrading Cyanobacterial Hepatotoxins.</title>
        <authorList>
            <person name="Liu C."/>
            <person name="Xu Q."/>
            <person name="Zhao Z."/>
            <person name="Zhang H."/>
            <person name="Liu X."/>
            <person name="Yin C."/>
            <person name="Liu Y."/>
            <person name="Yan H."/>
        </authorList>
    </citation>
    <scope>NUCLEOTIDE SEQUENCE</scope>
    <source>
        <strain evidence="1">NBD5</strain>
    </source>
</reference>
<evidence type="ECO:0000313" key="2">
    <source>
        <dbReference type="Proteomes" id="UP001056937"/>
    </source>
</evidence>
<evidence type="ECO:0000313" key="1">
    <source>
        <dbReference type="EMBL" id="USI71562.1"/>
    </source>
</evidence>
<accession>A0ABY4X3T3</accession>
<proteinExistence type="predicted"/>
<protein>
    <submittedName>
        <fullName evidence="1">Uncharacterized protein</fullName>
    </submittedName>
</protein>
<dbReference type="RefSeq" id="WP_252165375.1">
    <property type="nucleotide sequence ID" value="NZ_CP084930.1"/>
</dbReference>
<keyword evidence="2" id="KW-1185">Reference proteome</keyword>
<organism evidence="1 2">
    <name type="scientific">Sphingomonas morindae</name>
    <dbReference type="NCBI Taxonomy" id="1541170"/>
    <lineage>
        <taxon>Bacteria</taxon>
        <taxon>Pseudomonadati</taxon>
        <taxon>Pseudomonadota</taxon>
        <taxon>Alphaproteobacteria</taxon>
        <taxon>Sphingomonadales</taxon>
        <taxon>Sphingomonadaceae</taxon>
        <taxon>Sphingomonas</taxon>
    </lineage>
</organism>
<sequence length="68" mass="7204">MAYRQTRKHALIATTAIVLAGTAVGGAHLAWPAGKVSTDDAYVRADATLVAPRVAGQIAELLDHFRFT</sequence>